<dbReference type="PANTHER" id="PTHR43591:SF24">
    <property type="entry name" value="2-METHOXY-6-POLYPRENYL-1,4-BENZOQUINOL METHYLASE, MITOCHONDRIAL"/>
    <property type="match status" value="1"/>
</dbReference>
<dbReference type="SUPFAM" id="SSF53335">
    <property type="entry name" value="S-adenosyl-L-methionine-dependent methyltransferases"/>
    <property type="match status" value="1"/>
</dbReference>
<dbReference type="Gene3D" id="3.40.50.150">
    <property type="entry name" value="Vaccinia Virus protein VP39"/>
    <property type="match status" value="1"/>
</dbReference>
<dbReference type="CDD" id="cd02440">
    <property type="entry name" value="AdoMet_MTases"/>
    <property type="match status" value="1"/>
</dbReference>
<reference evidence="2 3" key="1">
    <citation type="submission" date="2016-11" db="EMBL/GenBank/DDBJ databases">
        <authorList>
            <person name="Varghese N."/>
            <person name="Submissions S."/>
        </authorList>
    </citation>
    <scope>NUCLEOTIDE SEQUENCE [LARGE SCALE GENOMIC DNA]</scope>
    <source>
        <strain evidence="2 3">DSM 29341</strain>
    </source>
</reference>
<evidence type="ECO:0000259" key="1">
    <source>
        <dbReference type="Pfam" id="PF13649"/>
    </source>
</evidence>
<dbReference type="PANTHER" id="PTHR43591">
    <property type="entry name" value="METHYLTRANSFERASE"/>
    <property type="match status" value="1"/>
</dbReference>
<organism evidence="2 3">
    <name type="scientific">Ruegeria intermedia</name>
    <dbReference type="NCBI Taxonomy" id="996115"/>
    <lineage>
        <taxon>Bacteria</taxon>
        <taxon>Pseudomonadati</taxon>
        <taxon>Pseudomonadota</taxon>
        <taxon>Alphaproteobacteria</taxon>
        <taxon>Rhodobacterales</taxon>
        <taxon>Roseobacteraceae</taxon>
        <taxon>Ruegeria</taxon>
    </lineage>
</organism>
<dbReference type="GO" id="GO:0032259">
    <property type="term" value="P:methylation"/>
    <property type="evidence" value="ECO:0007669"/>
    <property type="project" value="UniProtKB-KW"/>
</dbReference>
<dbReference type="EMBL" id="FQVK01000003">
    <property type="protein sequence ID" value="SHE49361.1"/>
    <property type="molecule type" value="Genomic_DNA"/>
</dbReference>
<proteinExistence type="predicted"/>
<dbReference type="Proteomes" id="UP000325134">
    <property type="component" value="Unassembled WGS sequence"/>
</dbReference>
<evidence type="ECO:0000313" key="2">
    <source>
        <dbReference type="EMBL" id="SHE49361.1"/>
    </source>
</evidence>
<keyword evidence="2" id="KW-0808">Transferase</keyword>
<sequence>MTDDMQLLIDLHLPNDRQGPGSDAATQLALKLSGVQADPGLKIADIGCGTGAAAFCLARHLGASVTAVDFLPEFLAELNRRAQGLGLADRVQTLEASMEDLPFDDASLDVIWSEGAIYNMGFENGLTAWRRFLKPGGVLAVSELTWLTDRRPEPLTRHWDAAYPEVATAGRKIRQIETAGYEPVGYFPLGTDCWMENYYLPLKRSFPAFLDRHGHSEQAKAIVDAEQAEIALYETYSDYVSYGFYVARRLPD</sequence>
<gene>
    <name evidence="2" type="ORF">SAMN05444279_10368</name>
</gene>
<feature type="domain" description="Methyltransferase" evidence="1">
    <location>
        <begin position="43"/>
        <end position="137"/>
    </location>
</feature>
<evidence type="ECO:0000313" key="3">
    <source>
        <dbReference type="Proteomes" id="UP000325134"/>
    </source>
</evidence>
<dbReference type="AlphaFoldDB" id="A0A1M4TY01"/>
<keyword evidence="3" id="KW-1185">Reference proteome</keyword>
<dbReference type="GO" id="GO:0008168">
    <property type="term" value="F:methyltransferase activity"/>
    <property type="evidence" value="ECO:0007669"/>
    <property type="project" value="UniProtKB-KW"/>
</dbReference>
<keyword evidence="2" id="KW-0830">Ubiquinone</keyword>
<dbReference type="InterPro" id="IPR029063">
    <property type="entry name" value="SAM-dependent_MTases_sf"/>
</dbReference>
<name>A0A1M4TY01_9RHOB</name>
<dbReference type="Pfam" id="PF13649">
    <property type="entry name" value="Methyltransf_25"/>
    <property type="match status" value="1"/>
</dbReference>
<dbReference type="RefSeq" id="WP_149774639.1">
    <property type="nucleotide sequence ID" value="NZ_FQVK01000003.1"/>
</dbReference>
<dbReference type="OrthoDB" id="9808480at2"/>
<keyword evidence="2" id="KW-0489">Methyltransferase</keyword>
<protein>
    <submittedName>
        <fullName evidence="2">Ubiquinone/menaquinone biosynthesis C-methylase UbiE</fullName>
    </submittedName>
</protein>
<accession>A0A1M4TY01</accession>
<dbReference type="InterPro" id="IPR041698">
    <property type="entry name" value="Methyltransf_25"/>
</dbReference>